<name>A0ABD3AWE5_9GENT</name>
<proteinExistence type="predicted"/>
<dbReference type="AlphaFoldDB" id="A0ABD3AWE5"/>
<organism evidence="2 3">
    <name type="scientific">Cinchona calisaya</name>
    <dbReference type="NCBI Taxonomy" id="153742"/>
    <lineage>
        <taxon>Eukaryota</taxon>
        <taxon>Viridiplantae</taxon>
        <taxon>Streptophyta</taxon>
        <taxon>Embryophyta</taxon>
        <taxon>Tracheophyta</taxon>
        <taxon>Spermatophyta</taxon>
        <taxon>Magnoliopsida</taxon>
        <taxon>eudicotyledons</taxon>
        <taxon>Gunneridae</taxon>
        <taxon>Pentapetalae</taxon>
        <taxon>asterids</taxon>
        <taxon>lamiids</taxon>
        <taxon>Gentianales</taxon>
        <taxon>Rubiaceae</taxon>
        <taxon>Cinchonoideae</taxon>
        <taxon>Cinchoneae</taxon>
        <taxon>Cinchona</taxon>
    </lineage>
</organism>
<dbReference type="Proteomes" id="UP001630127">
    <property type="component" value="Unassembled WGS sequence"/>
</dbReference>
<protein>
    <submittedName>
        <fullName evidence="2">Uncharacterized protein</fullName>
    </submittedName>
</protein>
<keyword evidence="3" id="KW-1185">Reference proteome</keyword>
<gene>
    <name evidence="2" type="ORF">ACH5RR_003921</name>
</gene>
<accession>A0ABD3AWE5</accession>
<feature type="region of interest" description="Disordered" evidence="1">
    <location>
        <begin position="170"/>
        <end position="196"/>
    </location>
</feature>
<evidence type="ECO:0000256" key="1">
    <source>
        <dbReference type="SAM" id="MobiDB-lite"/>
    </source>
</evidence>
<comment type="caution">
    <text evidence="2">The sequence shown here is derived from an EMBL/GenBank/DDBJ whole genome shotgun (WGS) entry which is preliminary data.</text>
</comment>
<evidence type="ECO:0000313" key="3">
    <source>
        <dbReference type="Proteomes" id="UP001630127"/>
    </source>
</evidence>
<feature type="region of interest" description="Disordered" evidence="1">
    <location>
        <begin position="261"/>
        <end position="284"/>
    </location>
</feature>
<feature type="compositionally biased region" description="Basic and acidic residues" evidence="1">
    <location>
        <begin position="264"/>
        <end position="281"/>
    </location>
</feature>
<sequence length="320" mass="36376">MGKLFTVTLSSIEVGDRYYACRICKTQIAPSHGLLPSCKCVSFESYCEFGRWSQHPRIVLHFLWPVLGPEIFGAQPAVDVHMGHYPLLQDGAMQFQLSKLQQYRMELLDGKQQGVIFVPNQNPNLPDIVEVGVEEDFPGLPMNSVDYQVQEADEQVAAADQLEELLDDDHHHHQQEQREAHHQQHVEGAHEVEHMQEDNQAEDVLAEDTEVAVGFHLELRFGDDHEQEEGEQANDLQYVEEHLQEDTQAEDVVAVKNDVQPQDEEAHHEEAHQAEHLQPEEERYEAENVAVATIGEVHDGVPPQDEENDFYAPNCCCCCC</sequence>
<reference evidence="2 3" key="1">
    <citation type="submission" date="2024-11" db="EMBL/GenBank/DDBJ databases">
        <title>A near-complete genome assembly of Cinchona calisaya.</title>
        <authorList>
            <person name="Lian D.C."/>
            <person name="Zhao X.W."/>
            <person name="Wei L."/>
        </authorList>
    </citation>
    <scope>NUCLEOTIDE SEQUENCE [LARGE SCALE GENOMIC DNA]</scope>
    <source>
        <tissue evidence="2">Nenye</tissue>
    </source>
</reference>
<dbReference type="EMBL" id="JBJUIK010000002">
    <property type="protein sequence ID" value="KAL3535460.1"/>
    <property type="molecule type" value="Genomic_DNA"/>
</dbReference>
<evidence type="ECO:0000313" key="2">
    <source>
        <dbReference type="EMBL" id="KAL3535460.1"/>
    </source>
</evidence>